<evidence type="ECO:0000313" key="1">
    <source>
        <dbReference type="EMBL" id="KAF2016696.1"/>
    </source>
</evidence>
<dbReference type="RefSeq" id="XP_033385035.1">
    <property type="nucleotide sequence ID" value="XM_033521902.1"/>
</dbReference>
<dbReference type="AlphaFoldDB" id="A0A6A5XUU5"/>
<proteinExistence type="predicted"/>
<organism evidence="1 2">
    <name type="scientific">Aaosphaeria arxii CBS 175.79</name>
    <dbReference type="NCBI Taxonomy" id="1450172"/>
    <lineage>
        <taxon>Eukaryota</taxon>
        <taxon>Fungi</taxon>
        <taxon>Dikarya</taxon>
        <taxon>Ascomycota</taxon>
        <taxon>Pezizomycotina</taxon>
        <taxon>Dothideomycetes</taxon>
        <taxon>Pleosporomycetidae</taxon>
        <taxon>Pleosporales</taxon>
        <taxon>Pleosporales incertae sedis</taxon>
        <taxon>Aaosphaeria</taxon>
    </lineage>
</organism>
<sequence>MCAMLEVFSIIYFRRLFFLFTTRWIRIVYIATATTTLLLSREKFSFVAGCSVRTRLRFAEGSGSVSQRRRARRDAEFCQSQTIDGAGGPMWHSTTHDTRRLAVETGVVETQNLAASPKQERAMPRIGKQVQRIENVDTIPYRPLLSRKLLPEYTASRLSD</sequence>
<reference evidence="1" key="1">
    <citation type="journal article" date="2020" name="Stud. Mycol.">
        <title>101 Dothideomycetes genomes: a test case for predicting lifestyles and emergence of pathogens.</title>
        <authorList>
            <person name="Haridas S."/>
            <person name="Albert R."/>
            <person name="Binder M."/>
            <person name="Bloem J."/>
            <person name="Labutti K."/>
            <person name="Salamov A."/>
            <person name="Andreopoulos B."/>
            <person name="Baker S."/>
            <person name="Barry K."/>
            <person name="Bills G."/>
            <person name="Bluhm B."/>
            <person name="Cannon C."/>
            <person name="Castanera R."/>
            <person name="Culley D."/>
            <person name="Daum C."/>
            <person name="Ezra D."/>
            <person name="Gonzalez J."/>
            <person name="Henrissat B."/>
            <person name="Kuo A."/>
            <person name="Liang C."/>
            <person name="Lipzen A."/>
            <person name="Lutzoni F."/>
            <person name="Magnuson J."/>
            <person name="Mondo S."/>
            <person name="Nolan M."/>
            <person name="Ohm R."/>
            <person name="Pangilinan J."/>
            <person name="Park H.-J."/>
            <person name="Ramirez L."/>
            <person name="Alfaro M."/>
            <person name="Sun H."/>
            <person name="Tritt A."/>
            <person name="Yoshinaga Y."/>
            <person name="Zwiers L.-H."/>
            <person name="Turgeon B."/>
            <person name="Goodwin S."/>
            <person name="Spatafora J."/>
            <person name="Crous P."/>
            <person name="Grigoriev I."/>
        </authorList>
    </citation>
    <scope>NUCLEOTIDE SEQUENCE</scope>
    <source>
        <strain evidence="1">CBS 175.79</strain>
    </source>
</reference>
<protein>
    <submittedName>
        <fullName evidence="1">Uncharacterized protein</fullName>
    </submittedName>
</protein>
<gene>
    <name evidence="1" type="ORF">BU24DRAFT_208028</name>
</gene>
<accession>A0A6A5XUU5</accession>
<name>A0A6A5XUU5_9PLEO</name>
<dbReference type="EMBL" id="ML978069">
    <property type="protein sequence ID" value="KAF2016696.1"/>
    <property type="molecule type" value="Genomic_DNA"/>
</dbReference>
<keyword evidence="2" id="KW-1185">Reference proteome</keyword>
<dbReference type="GeneID" id="54279299"/>
<dbReference type="Proteomes" id="UP000799778">
    <property type="component" value="Unassembled WGS sequence"/>
</dbReference>
<evidence type="ECO:0000313" key="2">
    <source>
        <dbReference type="Proteomes" id="UP000799778"/>
    </source>
</evidence>